<dbReference type="PRINTS" id="PR00455">
    <property type="entry name" value="HTHTETR"/>
</dbReference>
<dbReference type="InterPro" id="IPR050109">
    <property type="entry name" value="HTH-type_TetR-like_transc_reg"/>
</dbReference>
<evidence type="ECO:0000259" key="5">
    <source>
        <dbReference type="PROSITE" id="PS50977"/>
    </source>
</evidence>
<protein>
    <submittedName>
        <fullName evidence="6">TetR family transcriptional regulator</fullName>
    </submittedName>
</protein>
<keyword evidence="3" id="KW-0804">Transcription</keyword>
<dbReference type="InterPro" id="IPR023772">
    <property type="entry name" value="DNA-bd_HTH_TetR-type_CS"/>
</dbReference>
<dbReference type="EMBL" id="QLMJ01000018">
    <property type="protein sequence ID" value="RAK29337.1"/>
    <property type="molecule type" value="Genomic_DNA"/>
</dbReference>
<dbReference type="GO" id="GO:0003700">
    <property type="term" value="F:DNA-binding transcription factor activity"/>
    <property type="evidence" value="ECO:0007669"/>
    <property type="project" value="TreeGrafter"/>
</dbReference>
<evidence type="ECO:0000256" key="1">
    <source>
        <dbReference type="ARBA" id="ARBA00023015"/>
    </source>
</evidence>
<evidence type="ECO:0000256" key="3">
    <source>
        <dbReference type="ARBA" id="ARBA00023163"/>
    </source>
</evidence>
<keyword evidence="2 4" id="KW-0238">DNA-binding</keyword>
<dbReference type="GO" id="GO:0000976">
    <property type="term" value="F:transcription cis-regulatory region binding"/>
    <property type="evidence" value="ECO:0007669"/>
    <property type="project" value="TreeGrafter"/>
</dbReference>
<dbReference type="PANTHER" id="PTHR30055">
    <property type="entry name" value="HTH-TYPE TRANSCRIPTIONAL REGULATOR RUTR"/>
    <property type="match status" value="1"/>
</dbReference>
<dbReference type="PROSITE" id="PS50977">
    <property type="entry name" value="HTH_TETR_2"/>
    <property type="match status" value="1"/>
</dbReference>
<dbReference type="InterPro" id="IPR001647">
    <property type="entry name" value="HTH_TetR"/>
</dbReference>
<dbReference type="SUPFAM" id="SSF46689">
    <property type="entry name" value="Homeodomain-like"/>
    <property type="match status" value="1"/>
</dbReference>
<dbReference type="Proteomes" id="UP000249341">
    <property type="component" value="Unassembled WGS sequence"/>
</dbReference>
<dbReference type="RefSeq" id="WP_111653027.1">
    <property type="nucleotide sequence ID" value="NZ_JACHWI010000003.1"/>
</dbReference>
<dbReference type="PANTHER" id="PTHR30055:SF234">
    <property type="entry name" value="HTH-TYPE TRANSCRIPTIONAL REGULATOR BETI"/>
    <property type="match status" value="1"/>
</dbReference>
<dbReference type="Gene3D" id="1.10.357.10">
    <property type="entry name" value="Tetracycline Repressor, domain 2"/>
    <property type="match status" value="1"/>
</dbReference>
<keyword evidence="7" id="KW-1185">Reference proteome</keyword>
<accession>A0A327Z2K9</accession>
<keyword evidence="1" id="KW-0805">Transcription regulation</keyword>
<reference evidence="6 7" key="1">
    <citation type="submission" date="2018-06" db="EMBL/GenBank/DDBJ databases">
        <title>Genomic Encyclopedia of Type Strains, Phase III (KMG-III): the genomes of soil and plant-associated and newly described type strains.</title>
        <authorList>
            <person name="Whitman W."/>
        </authorList>
    </citation>
    <scope>NUCLEOTIDE SEQUENCE [LARGE SCALE GENOMIC DNA]</scope>
    <source>
        <strain evidence="6 7">CGMCC 4.7090</strain>
    </source>
</reference>
<evidence type="ECO:0000256" key="4">
    <source>
        <dbReference type="PROSITE-ProRule" id="PRU00335"/>
    </source>
</evidence>
<comment type="caution">
    <text evidence="6">The sequence shown here is derived from an EMBL/GenBank/DDBJ whole genome shotgun (WGS) entry which is preliminary data.</text>
</comment>
<dbReference type="AlphaFoldDB" id="A0A327Z2K9"/>
<dbReference type="PROSITE" id="PS01081">
    <property type="entry name" value="HTH_TETR_1"/>
    <property type="match status" value="1"/>
</dbReference>
<name>A0A327Z2K9_9ACTN</name>
<sequence>MTSPVRRRDAAATRQLLLEAARRRFAADGYAATSVRDIATDAGVNVALISRYFESKEGLFRACLRGTVDDLKQSVFENLPLEDAPRMLAEKMAISQPKEANQLLLLLRSSGDETAERIRLDTLGSLARRLAAAAGSEPDDPKVLLNAQIVLATALGAVILRSAGLQPLAAADSDQLAEPLEKVISVLLPKT</sequence>
<dbReference type="Pfam" id="PF00440">
    <property type="entry name" value="TetR_N"/>
    <property type="match status" value="1"/>
</dbReference>
<feature type="domain" description="HTH tetR-type" evidence="5">
    <location>
        <begin position="11"/>
        <end position="71"/>
    </location>
</feature>
<dbReference type="OrthoDB" id="3210235at2"/>
<evidence type="ECO:0000256" key="2">
    <source>
        <dbReference type="ARBA" id="ARBA00023125"/>
    </source>
</evidence>
<feature type="DNA-binding region" description="H-T-H motif" evidence="4">
    <location>
        <begin position="34"/>
        <end position="53"/>
    </location>
</feature>
<gene>
    <name evidence="6" type="ORF">B0I29_118129</name>
</gene>
<proteinExistence type="predicted"/>
<evidence type="ECO:0000313" key="6">
    <source>
        <dbReference type="EMBL" id="RAK29337.1"/>
    </source>
</evidence>
<evidence type="ECO:0000313" key="7">
    <source>
        <dbReference type="Proteomes" id="UP000249341"/>
    </source>
</evidence>
<organism evidence="6 7">
    <name type="scientific">Actinoplanes lutulentus</name>
    <dbReference type="NCBI Taxonomy" id="1287878"/>
    <lineage>
        <taxon>Bacteria</taxon>
        <taxon>Bacillati</taxon>
        <taxon>Actinomycetota</taxon>
        <taxon>Actinomycetes</taxon>
        <taxon>Micromonosporales</taxon>
        <taxon>Micromonosporaceae</taxon>
        <taxon>Actinoplanes</taxon>
    </lineage>
</organism>
<dbReference type="InterPro" id="IPR009057">
    <property type="entry name" value="Homeodomain-like_sf"/>
</dbReference>